<dbReference type="InterPro" id="IPR004143">
    <property type="entry name" value="BPL_LPL_catalytic"/>
</dbReference>
<evidence type="ECO:0000256" key="4">
    <source>
        <dbReference type="ARBA" id="ARBA00023315"/>
    </source>
</evidence>
<feature type="active site" description="Acyl-thioester intermediate" evidence="6">
    <location>
        <position position="187"/>
    </location>
</feature>
<dbReference type="Pfam" id="PF21948">
    <property type="entry name" value="LplA-B_cat"/>
    <property type="match status" value="1"/>
</dbReference>
<dbReference type="NCBIfam" id="TIGR00214">
    <property type="entry name" value="lipB"/>
    <property type="match status" value="1"/>
</dbReference>
<dbReference type="GO" id="GO:0009249">
    <property type="term" value="P:protein lipoylation"/>
    <property type="evidence" value="ECO:0007669"/>
    <property type="project" value="InterPro"/>
</dbReference>
<proteinExistence type="inferred from homology"/>
<evidence type="ECO:0000256" key="5">
    <source>
        <dbReference type="PIRNR" id="PIRNR016262"/>
    </source>
</evidence>
<comment type="function">
    <text evidence="5">Catalyzes the transfer of endogenously produced octanoic acid from octanoyl-acyl-carrier-protein onto the lipoyl domains of lipoate-dependent enzymes. Lipoyl-ACP can also act as a substrate although octanoyl-ACP is likely to be the physiological substrate.</text>
</comment>
<evidence type="ECO:0000256" key="8">
    <source>
        <dbReference type="PIRSR" id="PIRSR016262-3"/>
    </source>
</evidence>
<comment type="similarity">
    <text evidence="2 5">Belongs to the LipB family.</text>
</comment>
<feature type="binding site" evidence="7">
    <location>
        <begin position="85"/>
        <end position="92"/>
    </location>
    <ligand>
        <name>substrate</name>
    </ligand>
</feature>
<dbReference type="SUPFAM" id="SSF55681">
    <property type="entry name" value="Class II aaRS and biotin synthetases"/>
    <property type="match status" value="1"/>
</dbReference>
<dbReference type="PANTHER" id="PTHR10993:SF7">
    <property type="entry name" value="LIPOYLTRANSFERASE 2, MITOCHONDRIAL-RELATED"/>
    <property type="match status" value="1"/>
</dbReference>
<evidence type="ECO:0000256" key="3">
    <source>
        <dbReference type="ARBA" id="ARBA00022679"/>
    </source>
</evidence>
<evidence type="ECO:0000256" key="7">
    <source>
        <dbReference type="PIRSR" id="PIRSR016262-2"/>
    </source>
</evidence>
<sequence>MCSKVLVQAKRLGRMGFSKAYNIQQAAASRLYEEISANPVVIDGNTLITVEHDPVYTVGIRSKEYTAEQESVLKQLGAEFVRTNRGGLITFHGPGQLVAYPILYLGSFNKSKSMRWYVRTLEKTIIDFCSHFGLDARTTEHTGVWIGDNKVAAIGTLAHLLHLLFQLQPKAGTGLWRKSWFDHIIPCGIKGKGVTSLSRELGRDVSIDDAHEVFLDAFRKHFNCETSLVCS</sequence>
<dbReference type="GO" id="GO:0005739">
    <property type="term" value="C:mitochondrion"/>
    <property type="evidence" value="ECO:0007669"/>
    <property type="project" value="UniProtKB-SubCell"/>
</dbReference>
<dbReference type="EC" id="2.3.1.181" evidence="5"/>
<dbReference type="InterPro" id="IPR000544">
    <property type="entry name" value="Octanoyltransferase"/>
</dbReference>
<dbReference type="AlphaFoldDB" id="A0A2R5L7N0"/>
<dbReference type="UniPathway" id="UPA00538">
    <property type="reaction ID" value="UER00592"/>
</dbReference>
<evidence type="ECO:0000256" key="2">
    <source>
        <dbReference type="ARBA" id="ARBA00007907"/>
    </source>
</evidence>
<comment type="subcellular location">
    <subcellularLocation>
        <location evidence="5">Mitochondrion</location>
    </subcellularLocation>
</comment>
<dbReference type="CDD" id="cd16444">
    <property type="entry name" value="LipB"/>
    <property type="match status" value="1"/>
</dbReference>
<feature type="site" description="Lowers pKa of active site Cys" evidence="8">
    <location>
        <position position="150"/>
    </location>
</feature>
<dbReference type="PANTHER" id="PTHR10993">
    <property type="entry name" value="OCTANOYLTRANSFERASE"/>
    <property type="match status" value="1"/>
</dbReference>
<dbReference type="InterPro" id="IPR045864">
    <property type="entry name" value="aa-tRNA-synth_II/BPL/LPL"/>
</dbReference>
<dbReference type="Gene3D" id="3.30.930.10">
    <property type="entry name" value="Bira Bifunctional Protein, Domain 2"/>
    <property type="match status" value="1"/>
</dbReference>
<comment type="pathway">
    <text evidence="1 5">Protein modification; protein lipoylation via endogenous pathway; protein N(6)-(lipoyl)lysine from octanoyl-[acyl-carrier-protein]: step 1/2.</text>
</comment>
<keyword evidence="4 5" id="KW-0012">Acyltransferase</keyword>
<evidence type="ECO:0000259" key="9">
    <source>
        <dbReference type="PROSITE" id="PS51733"/>
    </source>
</evidence>
<evidence type="ECO:0000256" key="1">
    <source>
        <dbReference type="ARBA" id="ARBA00004821"/>
    </source>
</evidence>
<comment type="catalytic activity">
    <reaction evidence="5">
        <text>octanoyl-[ACP] + L-lysyl-[protein] = N(6)-octanoyl-L-lysyl-[protein] + holo-[ACP] + H(+)</text>
        <dbReference type="Rhea" id="RHEA:17665"/>
        <dbReference type="Rhea" id="RHEA-COMP:9636"/>
        <dbReference type="Rhea" id="RHEA-COMP:9685"/>
        <dbReference type="Rhea" id="RHEA-COMP:9752"/>
        <dbReference type="Rhea" id="RHEA-COMP:9928"/>
        <dbReference type="ChEBI" id="CHEBI:15378"/>
        <dbReference type="ChEBI" id="CHEBI:29969"/>
        <dbReference type="ChEBI" id="CHEBI:64479"/>
        <dbReference type="ChEBI" id="CHEBI:78463"/>
        <dbReference type="ChEBI" id="CHEBI:78809"/>
        <dbReference type="EC" id="2.3.1.181"/>
    </reaction>
</comment>
<feature type="binding site" evidence="7">
    <location>
        <begin position="172"/>
        <end position="174"/>
    </location>
    <ligand>
        <name>substrate</name>
    </ligand>
</feature>
<feature type="binding site" evidence="7">
    <location>
        <begin position="153"/>
        <end position="155"/>
    </location>
    <ligand>
        <name>substrate</name>
    </ligand>
</feature>
<dbReference type="EMBL" id="GGLE01001380">
    <property type="protein sequence ID" value="MBY05506.1"/>
    <property type="molecule type" value="Transcribed_RNA"/>
</dbReference>
<dbReference type="PROSITE" id="PS51733">
    <property type="entry name" value="BPL_LPL_CATALYTIC"/>
    <property type="match status" value="1"/>
</dbReference>
<feature type="domain" description="BPL/LPL catalytic" evidence="9">
    <location>
        <begin position="41"/>
        <end position="226"/>
    </location>
</feature>
<keyword evidence="3 5" id="KW-0808">Transferase</keyword>
<keyword evidence="5" id="KW-0496">Mitochondrion</keyword>
<dbReference type="GO" id="GO:0033819">
    <property type="term" value="F:lipoyl(octanoyl) transferase activity"/>
    <property type="evidence" value="ECO:0007669"/>
    <property type="project" value="UniProtKB-EC"/>
</dbReference>
<organism evidence="10">
    <name type="scientific">Ornithodoros turicata</name>
    <dbReference type="NCBI Taxonomy" id="34597"/>
    <lineage>
        <taxon>Eukaryota</taxon>
        <taxon>Metazoa</taxon>
        <taxon>Ecdysozoa</taxon>
        <taxon>Arthropoda</taxon>
        <taxon>Chelicerata</taxon>
        <taxon>Arachnida</taxon>
        <taxon>Acari</taxon>
        <taxon>Parasitiformes</taxon>
        <taxon>Ixodida</taxon>
        <taxon>Ixodoidea</taxon>
        <taxon>Argasidae</taxon>
        <taxon>Ornithodorinae</taxon>
        <taxon>Ornithodoros</taxon>
    </lineage>
</organism>
<dbReference type="InterPro" id="IPR020605">
    <property type="entry name" value="Octanoyltransferase_CS"/>
</dbReference>
<dbReference type="PIRSF" id="PIRSF016262">
    <property type="entry name" value="LPLase"/>
    <property type="match status" value="1"/>
</dbReference>
<protein>
    <recommendedName>
        <fullName evidence="5">Octanoyl-[acyl-carrier-protein]:protein N-octanoyltransferase LIPT2, mitochondrial</fullName>
        <ecNumber evidence="5">2.3.1.181</ecNumber>
    </recommendedName>
</protein>
<reference evidence="10" key="1">
    <citation type="submission" date="2018-03" db="EMBL/GenBank/DDBJ databases">
        <title>The relapsing fever spirochete Borrelia turicatae persists in the highly oxidative environment of its soft-bodied tick vector.</title>
        <authorList>
            <person name="Bourret T.J."/>
            <person name="Boyle W.K."/>
            <person name="Valenzuela J.G."/>
            <person name="Oliveira F."/>
            <person name="Lopez J.E."/>
        </authorList>
    </citation>
    <scope>NUCLEOTIDE SEQUENCE</scope>
    <source>
        <strain evidence="10">Kansas strain/isolate</strain>
        <tissue evidence="10">Salivary glands</tissue>
    </source>
</reference>
<evidence type="ECO:0000313" key="10">
    <source>
        <dbReference type="EMBL" id="MBY05506.1"/>
    </source>
</evidence>
<name>A0A2R5L7N0_9ACAR</name>
<dbReference type="PROSITE" id="PS01313">
    <property type="entry name" value="LIPB"/>
    <property type="match status" value="1"/>
</dbReference>
<accession>A0A2R5L7N0</accession>
<evidence type="ECO:0000256" key="6">
    <source>
        <dbReference type="PIRSR" id="PIRSR016262-1"/>
    </source>
</evidence>